<name>A0A5S9HXS2_9CAUD</name>
<evidence type="ECO:0000313" key="1">
    <source>
        <dbReference type="EMBL" id="BBI90718.1"/>
    </source>
</evidence>
<evidence type="ECO:0000313" key="2">
    <source>
        <dbReference type="Proteomes" id="UP000424080"/>
    </source>
</evidence>
<protein>
    <submittedName>
        <fullName evidence="1">Uncharacterized protein</fullName>
    </submittedName>
</protein>
<accession>A0A5S9HXS2</accession>
<sequence>MRKFSNILKRNSAKRESSQIETISEFKNFAHKQLSENSTYDFDVVEQLLESLLVDNKNDINKSLDGLKVFTESVEQVDEGRREPLELTPKKFFVVFDYMSVFDALYDLWLEYNDETWYSSHIANTLDCTKRYIDQYASLMSYHHKKYAKAELNIPNAESVLKNKQFANVVKRSVEWKALREFLKGYNVDEAVKVEESQGIAIVKSVFKEVERFITIVSSK</sequence>
<dbReference type="Proteomes" id="UP000424080">
    <property type="component" value="Segment"/>
</dbReference>
<organism evidence="1 2">
    <name type="scientific">Tenacibaculum phage PTm5</name>
    <dbReference type="NCBI Taxonomy" id="2547426"/>
    <lineage>
        <taxon>Viruses</taxon>
        <taxon>Duplodnaviria</taxon>
        <taxon>Heunggongvirae</taxon>
        <taxon>Uroviricota</taxon>
        <taxon>Caudoviricetes</taxon>
        <taxon>Shirahamavirus</taxon>
        <taxon>Shirahamavirus PTm1</taxon>
    </lineage>
</organism>
<reference evidence="1 2" key="1">
    <citation type="journal article" date="2019" name="Arch. Virol.">
        <title>A novel jumbo Tenacibaculum maritimum lytic phage with head-fiber-like appendages.</title>
        <authorList>
            <person name="Kawato Y."/>
            <person name="Istiqomah I."/>
            <person name="Gaafar A.Y."/>
            <person name="Hanaoka M."/>
            <person name="Ishimaru K."/>
            <person name="Yasuike M."/>
            <person name="Nishiki I."/>
            <person name="Nakamura Y."/>
            <person name="Fujiwara A."/>
            <person name="Nakai T."/>
        </authorList>
    </citation>
    <scope>NUCLEOTIDE SEQUENCE [LARGE SCALE GENOMIC DNA]</scope>
    <source>
        <strain evidence="1 2">PTm5</strain>
    </source>
</reference>
<dbReference type="EMBL" id="AP019525">
    <property type="protein sequence ID" value="BBI90718.1"/>
    <property type="molecule type" value="Genomic_DNA"/>
</dbReference>
<proteinExistence type="predicted"/>